<dbReference type="KEGG" id="mth:MTH_639"/>
<dbReference type="HOGENOM" id="CLU_135994_0_0_2"/>
<dbReference type="InParanoid" id="O26735"/>
<dbReference type="AlphaFoldDB" id="O26735"/>
<dbReference type="Proteomes" id="UP000005223">
    <property type="component" value="Chromosome"/>
</dbReference>
<evidence type="ECO:0007829" key="3">
    <source>
        <dbReference type="PDB" id="3CBN"/>
    </source>
</evidence>
<reference evidence="3" key="2">
    <citation type="submission" date="2008-02" db="PDB data bank">
        <title>Crystal structure of a conserved protein (MTH639) from Methanobacterium thermoautotrophicum.</title>
        <authorList>
            <person name="Satyanarayana L."/>
            <person name="Eswaramoorthy S."/>
            <person name="Burley S.K."/>
            <person name="Swaminathan S."/>
        </authorList>
    </citation>
    <scope>X-RAY CRYSTALLOGRAPHY (1.63 ANGSTROMS) OF 22-161</scope>
</reference>
<dbReference type="PATRIC" id="fig|187420.15.peg.619"/>
<dbReference type="DNASU" id="1470600"/>
<sequence length="161" mass="18168">MPVELFFLGPAETQFFHGDPMGVLRYTLRARGHPNVTAGHRTTFEVTVDPEIGETADCIIGVSSSDSISTLPDEMKRAIARESSLVRVILRTENGYDEIRGYGHPELTLDHPTDIVCRKSDYICSRTLMIRADKAAFDLDENLVRDLRKGRELKVEIIVEY</sequence>
<protein>
    <submittedName>
        <fullName evidence="1">Conserved protein</fullName>
    </submittedName>
</protein>
<dbReference type="PDBsum" id="3CBN"/>
<dbReference type="InterPro" id="IPR007171">
    <property type="entry name" value="DUF371"/>
</dbReference>
<dbReference type="FunCoup" id="O26735">
    <property type="interactions" value="1"/>
</dbReference>
<evidence type="ECO:0000313" key="2">
    <source>
        <dbReference type="Proteomes" id="UP000005223"/>
    </source>
</evidence>
<name>O26735_METTH</name>
<reference evidence="1 2" key="1">
    <citation type="journal article" date="1997" name="J. Bacteriol.">
        <title>Complete genome sequence of Methanobacterium thermoautotrophicum deltaH: functional analysis and comparative genomics.</title>
        <authorList>
            <person name="Smith D.R."/>
            <person name="Doucette-Stamm L.A."/>
            <person name="Deloughery C."/>
            <person name="Lee H.-M."/>
            <person name="Dubois J."/>
            <person name="Aldredge T."/>
            <person name="Bashirzadeh R."/>
            <person name="Blakely D."/>
            <person name="Cook R."/>
            <person name="Gilbert K."/>
            <person name="Harrison D."/>
            <person name="Hoang L."/>
            <person name="Keagle P."/>
            <person name="Lumm W."/>
            <person name="Pothier B."/>
            <person name="Qiu D."/>
            <person name="Spadafora R."/>
            <person name="Vicare R."/>
            <person name="Wang Y."/>
            <person name="Wierzbowski J."/>
            <person name="Gibson R."/>
            <person name="Jiwani N."/>
            <person name="Caruso A."/>
            <person name="Bush D."/>
            <person name="Safer H."/>
            <person name="Patwell D."/>
            <person name="Prabhakar S."/>
            <person name="McDougall S."/>
            <person name="Shimer G."/>
            <person name="Goyal A."/>
            <person name="Pietrovski S."/>
            <person name="Church G.M."/>
            <person name="Daniels C.J."/>
            <person name="Mao J.-i."/>
            <person name="Rice P."/>
            <person name="Nolling J."/>
            <person name="Reeve J.N."/>
        </authorList>
    </citation>
    <scope>NUCLEOTIDE SEQUENCE [LARGE SCALE GENOMIC DNA]</scope>
    <source>
        <strain evidence="2">ATCC 29096 / DSM 1053 / JCM 10044 / NBRC 100330 / Delta H</strain>
    </source>
</reference>
<proteinExistence type="evidence at protein level"/>
<dbReference type="EnsemblBacteria" id="AAB85144">
    <property type="protein sequence ID" value="AAB85144"/>
    <property type="gene ID" value="MTH_639"/>
</dbReference>
<evidence type="ECO:0000313" key="1">
    <source>
        <dbReference type="EMBL" id="AAB85144.1"/>
    </source>
</evidence>
<dbReference type="EMBL" id="AE000666">
    <property type="protein sequence ID" value="AAB85144.1"/>
    <property type="molecule type" value="Genomic_DNA"/>
</dbReference>
<dbReference type="STRING" id="187420.MTH_639"/>
<dbReference type="EvolutionaryTrace" id="O26735"/>
<dbReference type="PANTHER" id="PTHR40696">
    <property type="entry name" value="DUF371 FAMILY PROTEIN"/>
    <property type="match status" value="1"/>
</dbReference>
<dbReference type="PDB" id="3CBN">
    <property type="method" value="X-ray"/>
    <property type="resolution" value="1.63 A"/>
    <property type="chains" value="A=22-161"/>
</dbReference>
<dbReference type="SMR" id="O26735"/>
<organism evidence="1 2">
    <name type="scientific">Methanothermobacter thermautotrophicus (strain ATCC 29096 / DSM 1053 / JCM 10044 / NBRC 100330 / Delta H)</name>
    <name type="common">Methanobacterium thermoautotrophicum</name>
    <dbReference type="NCBI Taxonomy" id="187420"/>
    <lineage>
        <taxon>Archaea</taxon>
        <taxon>Methanobacteriati</taxon>
        <taxon>Methanobacteriota</taxon>
        <taxon>Methanomada group</taxon>
        <taxon>Methanobacteria</taxon>
        <taxon>Methanobacteriales</taxon>
        <taxon>Methanobacteriaceae</taxon>
        <taxon>Methanothermobacter</taxon>
    </lineage>
</organism>
<gene>
    <name evidence="1" type="ordered locus">MTH_639</name>
</gene>
<dbReference type="Pfam" id="PF04027">
    <property type="entry name" value="DUF371"/>
    <property type="match status" value="1"/>
</dbReference>
<accession>O26735</accession>
<dbReference type="PIR" id="H69184">
    <property type="entry name" value="H69184"/>
</dbReference>
<dbReference type="Gene3D" id="2.60.120.630">
    <property type="entry name" value="mth639 domain like"/>
    <property type="match status" value="1"/>
</dbReference>
<keyword evidence="2" id="KW-1185">Reference proteome</keyword>
<dbReference type="PANTHER" id="PTHR40696:SF1">
    <property type="entry name" value="DUF371 DOMAIN-CONTAINING PROTEIN"/>
    <property type="match status" value="1"/>
</dbReference>
<dbReference type="InterPro" id="IPR023131">
    <property type="entry name" value="Mth639-like_dom_sf"/>
</dbReference>
<keyword evidence="3" id="KW-0002">3D-structure</keyword>
<dbReference type="PaxDb" id="187420-MTH_639"/>